<comment type="caution">
    <text evidence="1">The sequence shown here is derived from an EMBL/GenBank/DDBJ whole genome shotgun (WGS) entry which is preliminary data.</text>
</comment>
<proteinExistence type="predicted"/>
<dbReference type="EMBL" id="WKPR01000003">
    <property type="protein sequence ID" value="MSB18403.1"/>
    <property type="molecule type" value="Genomic_DNA"/>
</dbReference>
<sequence>MGRYVTRKRARFKSILGIDVNIPWGAVLEEQGGLLFWRGAAVCATTSQDAYDFFSQDDDGQGEVRGRLVGAIMARLERRDSGYQPRWDKVWKDHLCQKYRRPEHEDWWLWSYDFFNAPIADLRYIAALVGARVS</sequence>
<organism evidence="1 2">
    <name type="scientific">Flavonifractor plautii</name>
    <name type="common">Fusobacterium plautii</name>
    <dbReference type="NCBI Taxonomy" id="292800"/>
    <lineage>
        <taxon>Bacteria</taxon>
        <taxon>Bacillati</taxon>
        <taxon>Bacillota</taxon>
        <taxon>Clostridia</taxon>
        <taxon>Eubacteriales</taxon>
        <taxon>Oscillospiraceae</taxon>
        <taxon>Flavonifractor</taxon>
    </lineage>
</organism>
<name>A0A6I2QZ70_FLAPL</name>
<evidence type="ECO:0000313" key="2">
    <source>
        <dbReference type="Proteomes" id="UP000434475"/>
    </source>
</evidence>
<dbReference type="AlphaFoldDB" id="A0A6I2QZ70"/>
<accession>A0A6I2QZ70</accession>
<protein>
    <submittedName>
        <fullName evidence="1">Isoaspartyl peptidase</fullName>
    </submittedName>
</protein>
<dbReference type="RefSeq" id="WP_172697169.1">
    <property type="nucleotide sequence ID" value="NZ_WKPR01000003.1"/>
</dbReference>
<gene>
    <name evidence="1" type="ORF">GKE97_02600</name>
</gene>
<reference evidence="1 2" key="1">
    <citation type="journal article" date="2019" name="Nat. Med.">
        <title>A library of human gut bacterial isolates paired with longitudinal multiomics data enables mechanistic microbiome research.</title>
        <authorList>
            <person name="Poyet M."/>
            <person name="Groussin M."/>
            <person name="Gibbons S.M."/>
            <person name="Avila-Pacheco J."/>
            <person name="Jiang X."/>
            <person name="Kearney S.M."/>
            <person name="Perrotta A.R."/>
            <person name="Berdy B."/>
            <person name="Zhao S."/>
            <person name="Lieberman T.D."/>
            <person name="Swanson P.K."/>
            <person name="Smith M."/>
            <person name="Roesemann S."/>
            <person name="Alexander J.E."/>
            <person name="Rich S.A."/>
            <person name="Livny J."/>
            <person name="Vlamakis H."/>
            <person name="Clish C."/>
            <person name="Bullock K."/>
            <person name="Deik A."/>
            <person name="Scott J."/>
            <person name="Pierce K.A."/>
            <person name="Xavier R.J."/>
            <person name="Alm E.J."/>
        </authorList>
    </citation>
    <scope>NUCLEOTIDE SEQUENCE [LARGE SCALE GENOMIC DNA]</scope>
    <source>
        <strain evidence="1 2">BIOML-A2</strain>
    </source>
</reference>
<evidence type="ECO:0000313" key="1">
    <source>
        <dbReference type="EMBL" id="MSB18403.1"/>
    </source>
</evidence>
<dbReference type="Proteomes" id="UP000434475">
    <property type="component" value="Unassembled WGS sequence"/>
</dbReference>